<dbReference type="InterPro" id="IPR036388">
    <property type="entry name" value="WH-like_DNA-bd_sf"/>
</dbReference>
<feature type="domain" description="Metallo-beta-lactamase" evidence="4">
    <location>
        <begin position="28"/>
        <end position="246"/>
    </location>
</feature>
<gene>
    <name evidence="5" type="ORF">D7Z26_12565</name>
</gene>
<name>A0A494XUF7_9BACL</name>
<dbReference type="SUPFAM" id="SSF56281">
    <property type="entry name" value="Metallo-hydrolase/oxidoreductase"/>
    <property type="match status" value="1"/>
</dbReference>
<comment type="catalytic activity">
    <reaction evidence="1">
        <text>3',5'-cyclic CMP + H2O = CMP + H(+)</text>
        <dbReference type="Rhea" id="RHEA:72675"/>
        <dbReference type="ChEBI" id="CHEBI:15377"/>
        <dbReference type="ChEBI" id="CHEBI:15378"/>
        <dbReference type="ChEBI" id="CHEBI:58003"/>
        <dbReference type="ChEBI" id="CHEBI:60377"/>
    </reaction>
    <physiologicalReaction direction="left-to-right" evidence="1">
        <dbReference type="Rhea" id="RHEA:72676"/>
    </physiologicalReaction>
</comment>
<dbReference type="Gene3D" id="1.10.10.10">
    <property type="entry name" value="Winged helix-like DNA-binding domain superfamily/Winged helix DNA-binding domain"/>
    <property type="match status" value="1"/>
</dbReference>
<evidence type="ECO:0000256" key="3">
    <source>
        <dbReference type="ARBA" id="ARBA00048505"/>
    </source>
</evidence>
<evidence type="ECO:0000256" key="2">
    <source>
        <dbReference type="ARBA" id="ARBA00034301"/>
    </source>
</evidence>
<sequence>MNGLGDAIKKLDNGWLQVKVPLPFSLKWVNAYLLPERSEDGNGWTLIDPGLRTEEIETFWTYALEELGIGWRDIRSIVLTHHHPDHYGMAGWFQRRTGAPVWMSRVAKENAARLWGEGETFSSELTQAFIRHGLAEELIGDMREHMSGFVAKVSPQPMDVRFLQVGDTHRMGGIEWDILGGEGHAPGHLLFYEGKGGKLLCGDQVLPRITPNIGWMPNGDPDPLGSFMDSLRLLLPVEVAMVYPGHRDPFPEYRERIGELLEHHERRLAKMAGMLKGGEKTAFEMCELLFGEKLRSNTHNLRFALAETIAHLEYMAKRGMALRIEGAADSEGKIASIRYQEADNIG</sequence>
<comment type="function">
    <text evidence="2">Counteracts the endogenous Pycsar antiviral defense system. Phosphodiesterase that enables metal-dependent hydrolysis of host cyclic nucleotide Pycsar defense signals such as cCMP and cUMP.</text>
</comment>
<protein>
    <submittedName>
        <fullName evidence="5">MBL fold metallo-hydrolase</fullName>
    </submittedName>
</protein>
<proteinExistence type="predicted"/>
<dbReference type="Pfam" id="PF21221">
    <property type="entry name" value="B_lactamase-like_C"/>
    <property type="match status" value="1"/>
</dbReference>
<reference evidence="5 6" key="1">
    <citation type="submission" date="2018-10" db="EMBL/GenBank/DDBJ databases">
        <title>Cohnella sp. M2MS4P-1, whole genome shotgun sequence.</title>
        <authorList>
            <person name="Tuo L."/>
        </authorList>
    </citation>
    <scope>NUCLEOTIDE SEQUENCE [LARGE SCALE GENOMIC DNA]</scope>
    <source>
        <strain evidence="5 6">M2MS4P-1</strain>
    </source>
</reference>
<accession>A0A494XUF7</accession>
<dbReference type="PANTHER" id="PTHR23131">
    <property type="entry name" value="ENDORIBONUCLEASE LACTB2"/>
    <property type="match status" value="1"/>
</dbReference>
<comment type="catalytic activity">
    <reaction evidence="3">
        <text>3',5'-cyclic UMP + H2O = UMP + H(+)</text>
        <dbReference type="Rhea" id="RHEA:70575"/>
        <dbReference type="ChEBI" id="CHEBI:15377"/>
        <dbReference type="ChEBI" id="CHEBI:15378"/>
        <dbReference type="ChEBI" id="CHEBI:57865"/>
        <dbReference type="ChEBI" id="CHEBI:184387"/>
    </reaction>
    <physiologicalReaction direction="left-to-right" evidence="3">
        <dbReference type="Rhea" id="RHEA:70576"/>
    </physiologicalReaction>
</comment>
<dbReference type="EMBL" id="RBZM01000005">
    <property type="protein sequence ID" value="RKP54198.1"/>
    <property type="molecule type" value="Genomic_DNA"/>
</dbReference>
<evidence type="ECO:0000256" key="1">
    <source>
        <dbReference type="ARBA" id="ARBA00034221"/>
    </source>
</evidence>
<dbReference type="Proteomes" id="UP000282076">
    <property type="component" value="Unassembled WGS sequence"/>
</dbReference>
<dbReference type="InterPro" id="IPR050662">
    <property type="entry name" value="Sec-metab_biosynth-thioest"/>
</dbReference>
<dbReference type="Gene3D" id="3.60.15.10">
    <property type="entry name" value="Ribonuclease Z/Hydroxyacylglutathione hydrolase-like"/>
    <property type="match status" value="1"/>
</dbReference>
<dbReference type="InterPro" id="IPR036866">
    <property type="entry name" value="RibonucZ/Hydroxyglut_hydro"/>
</dbReference>
<dbReference type="PANTHER" id="PTHR23131:SF4">
    <property type="entry name" value="METALLO-BETA-LACTAMASE SUPERFAMILY POTEIN"/>
    <property type="match status" value="1"/>
</dbReference>
<dbReference type="InterPro" id="IPR048933">
    <property type="entry name" value="B_lactamase-like_C"/>
</dbReference>
<dbReference type="OrthoDB" id="9761531at2"/>
<dbReference type="InterPro" id="IPR001279">
    <property type="entry name" value="Metallo-B-lactamas"/>
</dbReference>
<evidence type="ECO:0000313" key="5">
    <source>
        <dbReference type="EMBL" id="RKP54198.1"/>
    </source>
</evidence>
<comment type="caution">
    <text evidence="5">The sequence shown here is derived from an EMBL/GenBank/DDBJ whole genome shotgun (WGS) entry which is preliminary data.</text>
</comment>
<dbReference type="CDD" id="cd07725">
    <property type="entry name" value="TTHA1429-like_MBL-fold"/>
    <property type="match status" value="1"/>
</dbReference>
<dbReference type="GO" id="GO:0016787">
    <property type="term" value="F:hydrolase activity"/>
    <property type="evidence" value="ECO:0007669"/>
    <property type="project" value="UniProtKB-KW"/>
</dbReference>
<dbReference type="AlphaFoldDB" id="A0A494XUF7"/>
<organism evidence="5 6">
    <name type="scientific">Cohnella endophytica</name>
    <dbReference type="NCBI Taxonomy" id="2419778"/>
    <lineage>
        <taxon>Bacteria</taxon>
        <taxon>Bacillati</taxon>
        <taxon>Bacillota</taxon>
        <taxon>Bacilli</taxon>
        <taxon>Bacillales</taxon>
        <taxon>Paenibacillaceae</taxon>
        <taxon>Cohnella</taxon>
    </lineage>
</organism>
<dbReference type="Pfam" id="PF00753">
    <property type="entry name" value="Lactamase_B"/>
    <property type="match status" value="1"/>
</dbReference>
<keyword evidence="6" id="KW-1185">Reference proteome</keyword>
<keyword evidence="5" id="KW-0378">Hydrolase</keyword>
<dbReference type="RefSeq" id="WP_120977304.1">
    <property type="nucleotide sequence ID" value="NZ_RBZM01000005.1"/>
</dbReference>
<evidence type="ECO:0000259" key="4">
    <source>
        <dbReference type="SMART" id="SM00849"/>
    </source>
</evidence>
<evidence type="ECO:0000313" key="6">
    <source>
        <dbReference type="Proteomes" id="UP000282076"/>
    </source>
</evidence>
<dbReference type="SMART" id="SM00849">
    <property type="entry name" value="Lactamase_B"/>
    <property type="match status" value="1"/>
</dbReference>